<accession>A0A380TKV7</accession>
<dbReference type="InterPro" id="IPR025109">
    <property type="entry name" value="DUF4031"/>
</dbReference>
<evidence type="ECO:0000259" key="1">
    <source>
        <dbReference type="Pfam" id="PF13223"/>
    </source>
</evidence>
<protein>
    <recommendedName>
        <fullName evidence="1">DUF4031 domain-containing protein</fullName>
    </recommendedName>
</protein>
<evidence type="ECO:0000313" key="2">
    <source>
        <dbReference type="EMBL" id="SUS08304.1"/>
    </source>
</evidence>
<gene>
    <name evidence="2" type="ORF">DF3PB_6260004</name>
</gene>
<reference evidence="2" key="1">
    <citation type="submission" date="2018-07" db="EMBL/GenBank/DDBJ databases">
        <authorList>
            <person name="Quirk P.G."/>
            <person name="Krulwich T.A."/>
        </authorList>
    </citation>
    <scope>NUCLEOTIDE SEQUENCE</scope>
</reference>
<proteinExistence type="predicted"/>
<dbReference type="EMBL" id="UIDG01000586">
    <property type="protein sequence ID" value="SUS08304.1"/>
    <property type="molecule type" value="Genomic_DNA"/>
</dbReference>
<dbReference type="Pfam" id="PF13223">
    <property type="entry name" value="DUF4031"/>
    <property type="match status" value="1"/>
</dbReference>
<organism evidence="2">
    <name type="scientific">metagenome</name>
    <dbReference type="NCBI Taxonomy" id="256318"/>
    <lineage>
        <taxon>unclassified sequences</taxon>
        <taxon>metagenomes</taxon>
    </lineage>
</organism>
<feature type="domain" description="DUF4031" evidence="1">
    <location>
        <begin position="3"/>
        <end position="71"/>
    </location>
</feature>
<name>A0A380TKV7_9ZZZZ</name>
<dbReference type="AlphaFoldDB" id="A0A380TKV7"/>
<sequence length="104" mass="11895">MTVYVDDMRAPFRRMVMCHMIADDESELHEMADRLGIARRWHQGDHYDICLAKRELAVAAGAVEITWRQCGAMDYLRKRGEPMGDPATAVERMLAVMAERVAAR</sequence>